<reference evidence="1 2" key="1">
    <citation type="submission" date="2024-09" db="EMBL/GenBank/DDBJ databases">
        <authorList>
            <person name="D'Angelo T."/>
        </authorList>
    </citation>
    <scope>NUCLEOTIDE SEQUENCE [LARGE SCALE GENOMIC DNA]</scope>
    <source>
        <strain evidence="1">SAG AM-320-E07</strain>
    </source>
</reference>
<dbReference type="Proteomes" id="UP001593833">
    <property type="component" value="Unassembled WGS sequence"/>
</dbReference>
<keyword evidence="2" id="KW-1185">Reference proteome</keyword>
<accession>A0ABV6YLG8</accession>
<dbReference type="EMBL" id="JBHPKH010000089">
    <property type="protein sequence ID" value="MFC1573173.1"/>
    <property type="molecule type" value="Genomic_DNA"/>
</dbReference>
<protein>
    <submittedName>
        <fullName evidence="1">Uncharacterized protein</fullName>
    </submittedName>
</protein>
<name>A0ABV6YLG8_UNCEI</name>
<sequence>MALIGRHRNLTYRSECAFCDWRPMGRIGHGRNLLLDLGCEAEHAHDLGNPGPGDSLSSGDFGLVADLAGLEVGLPLHGLLEEPDHLGGLGGN</sequence>
<organism evidence="1 2">
    <name type="scientific">Eiseniibacteriota bacterium</name>
    <dbReference type="NCBI Taxonomy" id="2212470"/>
    <lineage>
        <taxon>Bacteria</taxon>
        <taxon>Candidatus Eiseniibacteriota</taxon>
    </lineage>
</organism>
<evidence type="ECO:0000313" key="1">
    <source>
        <dbReference type="EMBL" id="MFC1573173.1"/>
    </source>
</evidence>
<comment type="caution">
    <text evidence="1">The sequence shown here is derived from an EMBL/GenBank/DDBJ whole genome shotgun (WGS) entry which is preliminary data.</text>
</comment>
<gene>
    <name evidence="1" type="ORF">ACFL6M_06195</name>
</gene>
<proteinExistence type="predicted"/>
<evidence type="ECO:0000313" key="2">
    <source>
        <dbReference type="Proteomes" id="UP001593833"/>
    </source>
</evidence>